<dbReference type="SUPFAM" id="SSF69065">
    <property type="entry name" value="RNase III domain-like"/>
    <property type="match status" value="1"/>
</dbReference>
<dbReference type="Gene3D" id="1.10.1520.10">
    <property type="entry name" value="Ribonuclease III domain"/>
    <property type="match status" value="1"/>
</dbReference>
<dbReference type="InterPro" id="IPR040030">
    <property type="entry name" value="Ribosomal_mL57"/>
</dbReference>
<dbReference type="OrthoDB" id="67027at2759"/>
<comment type="caution">
    <text evidence="2">The sequence shown here is derived from an EMBL/GenBank/DDBJ whole genome shotgun (WGS) entry which is preliminary data.</text>
</comment>
<dbReference type="AlphaFoldDB" id="A0A9N8V3R9"/>
<dbReference type="GO" id="GO:0006396">
    <property type="term" value="P:RNA processing"/>
    <property type="evidence" value="ECO:0007669"/>
    <property type="project" value="InterPro"/>
</dbReference>
<dbReference type="PANTHER" id="PTHR28160:SF1">
    <property type="entry name" value="LARGE RIBOSOMAL SUBUNIT PROTEIN ML57"/>
    <property type="match status" value="1"/>
</dbReference>
<dbReference type="CDD" id="cd00593">
    <property type="entry name" value="RIBOc"/>
    <property type="match status" value="1"/>
</dbReference>
<organism evidence="2 3">
    <name type="scientific">Ambispora gerdemannii</name>
    <dbReference type="NCBI Taxonomy" id="144530"/>
    <lineage>
        <taxon>Eukaryota</taxon>
        <taxon>Fungi</taxon>
        <taxon>Fungi incertae sedis</taxon>
        <taxon>Mucoromycota</taxon>
        <taxon>Glomeromycotina</taxon>
        <taxon>Glomeromycetes</taxon>
        <taxon>Archaeosporales</taxon>
        <taxon>Ambisporaceae</taxon>
        <taxon>Ambispora</taxon>
    </lineage>
</organism>
<dbReference type="PROSITE" id="PS50142">
    <property type="entry name" value="RNASE_3_2"/>
    <property type="match status" value="1"/>
</dbReference>
<dbReference type="GO" id="GO:0032543">
    <property type="term" value="P:mitochondrial translation"/>
    <property type="evidence" value="ECO:0007669"/>
    <property type="project" value="InterPro"/>
</dbReference>
<accession>A0A9N8V3R9</accession>
<dbReference type="PANTHER" id="PTHR28160">
    <property type="entry name" value="54S RIBOSOMAL PROTEIN L15, MITOCHONDRIAL"/>
    <property type="match status" value="1"/>
</dbReference>
<sequence length="308" mass="35083">MSRFSNAFPIKKAFAFITFIERRLARHYFHAFVNPLFDRRRKLTQKQYTPITHEKDKITPPLSAFGARLQLSFLNPQLLLQSVTDESYSNTDYESNKTLSILGAHVCRLFVTEYFHIKYPLMPLPALEEVVKLYTGQQTLLSFGKEVGLSLVIRWEKITDLKKAQQSKQARDTLPPSTTPSVALVRSIHAIIGALYQDKGPLAARNFVHSYLLSREVKIDLVYEKTCAKLPKRELSLLMQRQGKILPISRMLKETGRNTNSPIFIVGAARDALKSHYLTEIKDFTLPSGVIDDVEYEPTEIGDTPVIV</sequence>
<gene>
    <name evidence="2" type="ORF">AGERDE_LOCUS1116</name>
</gene>
<dbReference type="SMART" id="SM00535">
    <property type="entry name" value="RIBOc"/>
    <property type="match status" value="1"/>
</dbReference>
<dbReference type="Gene3D" id="3.30.160.20">
    <property type="match status" value="1"/>
</dbReference>
<keyword evidence="3" id="KW-1185">Reference proteome</keyword>
<evidence type="ECO:0000313" key="2">
    <source>
        <dbReference type="EMBL" id="CAG8441709.1"/>
    </source>
</evidence>
<dbReference type="Pfam" id="PF14622">
    <property type="entry name" value="Ribonucleas_3_3"/>
    <property type="match status" value="1"/>
</dbReference>
<evidence type="ECO:0000313" key="3">
    <source>
        <dbReference type="Proteomes" id="UP000789831"/>
    </source>
</evidence>
<name>A0A9N8V3R9_9GLOM</name>
<dbReference type="GO" id="GO:0003735">
    <property type="term" value="F:structural constituent of ribosome"/>
    <property type="evidence" value="ECO:0007669"/>
    <property type="project" value="InterPro"/>
</dbReference>
<dbReference type="EMBL" id="CAJVPL010000072">
    <property type="protein sequence ID" value="CAG8441709.1"/>
    <property type="molecule type" value="Genomic_DNA"/>
</dbReference>
<dbReference type="InterPro" id="IPR036389">
    <property type="entry name" value="RNase_III_sf"/>
</dbReference>
<dbReference type="Proteomes" id="UP000789831">
    <property type="component" value="Unassembled WGS sequence"/>
</dbReference>
<protein>
    <submittedName>
        <fullName evidence="2">1439_t:CDS:1</fullName>
    </submittedName>
</protein>
<evidence type="ECO:0000259" key="1">
    <source>
        <dbReference type="PROSITE" id="PS50142"/>
    </source>
</evidence>
<dbReference type="GO" id="GO:0004525">
    <property type="term" value="F:ribonuclease III activity"/>
    <property type="evidence" value="ECO:0007669"/>
    <property type="project" value="InterPro"/>
</dbReference>
<proteinExistence type="predicted"/>
<dbReference type="GO" id="GO:0005762">
    <property type="term" value="C:mitochondrial large ribosomal subunit"/>
    <property type="evidence" value="ECO:0007669"/>
    <property type="project" value="InterPro"/>
</dbReference>
<reference evidence="2" key="1">
    <citation type="submission" date="2021-06" db="EMBL/GenBank/DDBJ databases">
        <authorList>
            <person name="Kallberg Y."/>
            <person name="Tangrot J."/>
            <person name="Rosling A."/>
        </authorList>
    </citation>
    <scope>NUCLEOTIDE SEQUENCE</scope>
    <source>
        <strain evidence="2">MT106</strain>
    </source>
</reference>
<dbReference type="InterPro" id="IPR000999">
    <property type="entry name" value="RNase_III_dom"/>
</dbReference>
<feature type="domain" description="RNase III" evidence="1">
    <location>
        <begin position="62"/>
        <end position="200"/>
    </location>
</feature>